<comment type="caution">
    <text evidence="3">The sequence shown here is derived from an EMBL/GenBank/DDBJ whole genome shotgun (WGS) entry which is preliminary data.</text>
</comment>
<feature type="region of interest" description="Disordered" evidence="1">
    <location>
        <begin position="91"/>
        <end position="132"/>
    </location>
</feature>
<proteinExistence type="predicted"/>
<dbReference type="Proteomes" id="UP000628840">
    <property type="component" value="Unassembled WGS sequence"/>
</dbReference>
<evidence type="ECO:0000256" key="1">
    <source>
        <dbReference type="SAM" id="MobiDB-lite"/>
    </source>
</evidence>
<name>A0A830F6W6_9EURY</name>
<dbReference type="EMBL" id="BMPF01000001">
    <property type="protein sequence ID" value="GGL25842.1"/>
    <property type="molecule type" value="Genomic_DNA"/>
</dbReference>
<accession>A0A830F6W6</accession>
<keyword evidence="4" id="KW-1185">Reference proteome</keyword>
<protein>
    <recommendedName>
        <fullName evidence="2">DUF7845 domain-containing protein</fullName>
    </recommendedName>
</protein>
<feature type="domain" description="DUF7845" evidence="2">
    <location>
        <begin position="4"/>
        <end position="361"/>
    </location>
</feature>
<gene>
    <name evidence="3" type="ORF">GCM10009037_06830</name>
</gene>
<dbReference type="AlphaFoldDB" id="A0A830F6W6"/>
<dbReference type="InterPro" id="IPR057167">
    <property type="entry name" value="DUF7845"/>
</dbReference>
<reference evidence="3 4" key="1">
    <citation type="journal article" date="2019" name="Int. J. Syst. Evol. Microbiol.">
        <title>The Global Catalogue of Microorganisms (GCM) 10K type strain sequencing project: providing services to taxonomists for standard genome sequencing and annotation.</title>
        <authorList>
            <consortium name="The Broad Institute Genomics Platform"/>
            <consortium name="The Broad Institute Genome Sequencing Center for Infectious Disease"/>
            <person name="Wu L."/>
            <person name="Ma J."/>
        </authorList>
    </citation>
    <scope>NUCLEOTIDE SEQUENCE [LARGE SCALE GENOMIC DNA]</scope>
    <source>
        <strain evidence="3 4">JCM 19585</strain>
    </source>
</reference>
<dbReference type="RefSeq" id="WP_188878882.1">
    <property type="nucleotide sequence ID" value="NZ_BMPF01000001.1"/>
</dbReference>
<organism evidence="3 4">
    <name type="scientific">Halarchaeum grantii</name>
    <dbReference type="NCBI Taxonomy" id="1193105"/>
    <lineage>
        <taxon>Archaea</taxon>
        <taxon>Methanobacteriati</taxon>
        <taxon>Methanobacteriota</taxon>
        <taxon>Stenosarchaea group</taxon>
        <taxon>Halobacteria</taxon>
        <taxon>Halobacteriales</taxon>
        <taxon>Halobacteriaceae</taxon>
    </lineage>
</organism>
<dbReference type="Pfam" id="PF25227">
    <property type="entry name" value="DUF7845"/>
    <property type="match status" value="1"/>
</dbReference>
<feature type="compositionally biased region" description="Basic residues" evidence="1">
    <location>
        <begin position="105"/>
        <end position="115"/>
    </location>
</feature>
<evidence type="ECO:0000313" key="3">
    <source>
        <dbReference type="EMBL" id="GGL25842.1"/>
    </source>
</evidence>
<feature type="region of interest" description="Disordered" evidence="1">
    <location>
        <begin position="332"/>
        <end position="364"/>
    </location>
</feature>
<sequence>MKAVTPGWHEVAGNLNFSGLEGWFALESAFDPEETTREFTESGERWLATLSYQEGNLLPPTDGETPDGTAVEFETIREWRLTIKRHPDEDPVAEPAVEREGRQRFSAHVRPRWRHQKAEKTNGDLTDIPTPDSLGDGLNVRVSGANIDPRRYFPLLRHAVTAFGVNPAHFGGVPGEDGYGPHETSNIQDAERYVRVYKGESGPIHGRDGPLARMGHLLENDRTGYRKVVQNDDDERGRNRPGYYHTVTLGPKRVAEAFPGHELAIECKHYYAREAVGTDPRKPTAHPKLGASYQVSRMPADYTLRWDDEGVTQLQRELDRVVLSALAEAGLDVAPSDREDDDGDGPGGRGPFVEDAYWTPEVSERGPDPVRLDFARIRDEQESVVVRHLADGGFSPVEWEIAETLASDGGEVAPADIAEENDRPLGSVYRALQRLDGFLNRAREKIAFESPHVAELVVDAVRQARDAGQRGLATVAKAAEANRRGAEESASAFVAWAAKHDVDVTNREDARMRLRLDGDLPAREIRRRIQRGYELWTDAGRDPATYRMAHIDLGNRGSAASYWLG</sequence>
<evidence type="ECO:0000259" key="2">
    <source>
        <dbReference type="Pfam" id="PF25227"/>
    </source>
</evidence>
<dbReference type="OrthoDB" id="316855at2157"/>
<evidence type="ECO:0000313" key="4">
    <source>
        <dbReference type="Proteomes" id="UP000628840"/>
    </source>
</evidence>